<keyword evidence="3" id="KW-1185">Reference proteome</keyword>
<reference evidence="3" key="1">
    <citation type="submission" date="2013-02" db="EMBL/GenBank/DDBJ databases">
        <authorList>
            <person name="Hughes D."/>
        </authorList>
    </citation>
    <scope>NUCLEOTIDE SEQUENCE</scope>
    <source>
        <strain>Durham</strain>
        <strain evidence="3">NC isolate 2 -- Noor lab</strain>
    </source>
</reference>
<feature type="region of interest" description="Disordered" evidence="1">
    <location>
        <begin position="186"/>
        <end position="207"/>
    </location>
</feature>
<organism evidence="2 3">
    <name type="scientific">Megaselia scalaris</name>
    <name type="common">Humpbacked fly</name>
    <name type="synonym">Phora scalaris</name>
    <dbReference type="NCBI Taxonomy" id="36166"/>
    <lineage>
        <taxon>Eukaryota</taxon>
        <taxon>Metazoa</taxon>
        <taxon>Ecdysozoa</taxon>
        <taxon>Arthropoda</taxon>
        <taxon>Hexapoda</taxon>
        <taxon>Insecta</taxon>
        <taxon>Pterygota</taxon>
        <taxon>Neoptera</taxon>
        <taxon>Endopterygota</taxon>
        <taxon>Diptera</taxon>
        <taxon>Brachycera</taxon>
        <taxon>Muscomorpha</taxon>
        <taxon>Platypezoidea</taxon>
        <taxon>Phoridae</taxon>
        <taxon>Megaseliini</taxon>
        <taxon>Megaselia</taxon>
    </lineage>
</organism>
<feature type="compositionally biased region" description="Basic residues" evidence="1">
    <location>
        <begin position="1"/>
        <end position="11"/>
    </location>
</feature>
<evidence type="ECO:0000256" key="1">
    <source>
        <dbReference type="SAM" id="MobiDB-lite"/>
    </source>
</evidence>
<evidence type="ECO:0000313" key="2">
    <source>
        <dbReference type="EnsemblMetazoa" id="MESCA009941-PA"/>
    </source>
</evidence>
<accession>T1H187</accession>
<sequence>NFQLKKSKSRCKSANNTNNINSGNISNPTNINSKKMKEMKRIRTPLDMPTTDPGSDLLFSTDDEYFFDDGYGTVPRVRKTLLQSELQRKYIDESGIFEKLYQRAPPELLVTPAKHSQQKLNVQSLAPIQQEDSAMNSLNNSSKKFMGPNSPEFPPIIGSVIARRNNSWHNLNNKCVPKIRVQNMNSNTGTESMFPKTDNMATRITRN</sequence>
<dbReference type="AlphaFoldDB" id="T1H187"/>
<dbReference type="HOGENOM" id="CLU_1329233_0_0_1"/>
<feature type="region of interest" description="Disordered" evidence="1">
    <location>
        <begin position="1"/>
        <end position="31"/>
    </location>
</feature>
<protein>
    <submittedName>
        <fullName evidence="2">Uncharacterized protein</fullName>
    </submittedName>
</protein>
<name>T1H187_MEGSC</name>
<dbReference type="Proteomes" id="UP000015102">
    <property type="component" value="Unassembled WGS sequence"/>
</dbReference>
<dbReference type="EMBL" id="CAQQ02152998">
    <property type="status" value="NOT_ANNOTATED_CDS"/>
    <property type="molecule type" value="Genomic_DNA"/>
</dbReference>
<evidence type="ECO:0000313" key="3">
    <source>
        <dbReference type="Proteomes" id="UP000015102"/>
    </source>
</evidence>
<feature type="compositionally biased region" description="Low complexity" evidence="1">
    <location>
        <begin position="15"/>
        <end position="31"/>
    </location>
</feature>
<dbReference type="EnsemblMetazoa" id="MESCA009941-RA">
    <property type="protein sequence ID" value="MESCA009941-PA"/>
    <property type="gene ID" value="MESCA009941"/>
</dbReference>
<dbReference type="EMBL" id="CAQQ02152999">
    <property type="status" value="NOT_ANNOTATED_CDS"/>
    <property type="molecule type" value="Genomic_DNA"/>
</dbReference>
<proteinExistence type="predicted"/>
<dbReference type="STRING" id="36166.T1H187"/>
<reference evidence="2" key="2">
    <citation type="submission" date="2015-06" db="UniProtKB">
        <authorList>
            <consortium name="EnsemblMetazoa"/>
        </authorList>
    </citation>
    <scope>IDENTIFICATION</scope>
</reference>